<dbReference type="GO" id="GO:0005634">
    <property type="term" value="C:nucleus"/>
    <property type="evidence" value="ECO:0007669"/>
    <property type="project" value="TreeGrafter"/>
</dbReference>
<evidence type="ECO:0000256" key="1">
    <source>
        <dbReference type="ARBA" id="ARBA00022723"/>
    </source>
</evidence>
<dbReference type="GO" id="GO:1990837">
    <property type="term" value="F:sequence-specific double-stranded DNA binding"/>
    <property type="evidence" value="ECO:0007669"/>
    <property type="project" value="TreeGrafter"/>
</dbReference>
<evidence type="ECO:0000256" key="2">
    <source>
        <dbReference type="ARBA" id="ARBA00022771"/>
    </source>
</evidence>
<keyword evidence="3" id="KW-0862">Zinc</keyword>
<evidence type="ECO:0000259" key="5">
    <source>
        <dbReference type="PROSITE" id="PS50808"/>
    </source>
</evidence>
<dbReference type="EMBL" id="JANJYJ010000007">
    <property type="protein sequence ID" value="KAK3199738.1"/>
    <property type="molecule type" value="Genomic_DNA"/>
</dbReference>
<dbReference type="PROSITE" id="PS50808">
    <property type="entry name" value="ZF_BED"/>
    <property type="match status" value="1"/>
</dbReference>
<organism evidence="6 7">
    <name type="scientific">Dipteronia sinensis</name>
    <dbReference type="NCBI Taxonomy" id="43782"/>
    <lineage>
        <taxon>Eukaryota</taxon>
        <taxon>Viridiplantae</taxon>
        <taxon>Streptophyta</taxon>
        <taxon>Embryophyta</taxon>
        <taxon>Tracheophyta</taxon>
        <taxon>Spermatophyta</taxon>
        <taxon>Magnoliopsida</taxon>
        <taxon>eudicotyledons</taxon>
        <taxon>Gunneridae</taxon>
        <taxon>Pentapetalae</taxon>
        <taxon>rosids</taxon>
        <taxon>malvids</taxon>
        <taxon>Sapindales</taxon>
        <taxon>Sapindaceae</taxon>
        <taxon>Hippocastanoideae</taxon>
        <taxon>Acereae</taxon>
        <taxon>Dipteronia</taxon>
    </lineage>
</organism>
<dbReference type="AlphaFoldDB" id="A0AAE0A2Q9"/>
<dbReference type="SMART" id="SM00614">
    <property type="entry name" value="ZnF_BED"/>
    <property type="match status" value="1"/>
</dbReference>
<keyword evidence="1" id="KW-0479">Metal-binding</keyword>
<sequence>MDPKKIDNTSNTTTGVELVVATVPKPTPKLERPEPINLNDVVDATTNVDTPIDVDGLEHDDTKKRKLKSVVWNHFSKQTIKGLDKAVCNYCKKKLAGSSRAGTTHLHDHFRICPLRKNKDIKQSLLNPNKSTDGKISIGTYSFDQDYARHELVNMIILHEYPFSMLNISDLGRLSTLCSLCFLMYQEKPSRKISWEFMKWTSLKQKKFWKATREELQ</sequence>
<keyword evidence="7" id="KW-1185">Reference proteome</keyword>
<dbReference type="PANTHER" id="PTHR34396:SF25">
    <property type="entry name" value="BOUNDARY ELEMENT ASSOCIATED FACTOR"/>
    <property type="match status" value="1"/>
</dbReference>
<dbReference type="InterPro" id="IPR036236">
    <property type="entry name" value="Znf_C2H2_sf"/>
</dbReference>
<dbReference type="PANTHER" id="PTHR34396">
    <property type="entry name" value="OS03G0264950 PROTEIN-RELATED"/>
    <property type="match status" value="1"/>
</dbReference>
<reference evidence="6" key="1">
    <citation type="journal article" date="2023" name="Plant J.">
        <title>Genome sequences and population genomics provide insights into the demographic history, inbreeding, and mutation load of two 'living fossil' tree species of Dipteronia.</title>
        <authorList>
            <person name="Feng Y."/>
            <person name="Comes H.P."/>
            <person name="Chen J."/>
            <person name="Zhu S."/>
            <person name="Lu R."/>
            <person name="Zhang X."/>
            <person name="Li P."/>
            <person name="Qiu J."/>
            <person name="Olsen K.M."/>
            <person name="Qiu Y."/>
        </authorList>
    </citation>
    <scope>NUCLEOTIDE SEQUENCE</scope>
    <source>
        <strain evidence="6">NBL</strain>
    </source>
</reference>
<evidence type="ECO:0000256" key="4">
    <source>
        <dbReference type="PROSITE-ProRule" id="PRU00027"/>
    </source>
</evidence>
<gene>
    <name evidence="6" type="ORF">Dsin_023153</name>
</gene>
<dbReference type="InterPro" id="IPR053031">
    <property type="entry name" value="Cuticle_assoc_protein"/>
</dbReference>
<protein>
    <recommendedName>
        <fullName evidence="5">BED-type domain-containing protein</fullName>
    </recommendedName>
</protein>
<comment type="caution">
    <text evidence="6">The sequence shown here is derived from an EMBL/GenBank/DDBJ whole genome shotgun (WGS) entry which is preliminary data.</text>
</comment>
<dbReference type="SUPFAM" id="SSF57667">
    <property type="entry name" value="beta-beta-alpha zinc fingers"/>
    <property type="match status" value="1"/>
</dbReference>
<proteinExistence type="predicted"/>
<evidence type="ECO:0000313" key="7">
    <source>
        <dbReference type="Proteomes" id="UP001281410"/>
    </source>
</evidence>
<dbReference type="GO" id="GO:0006357">
    <property type="term" value="P:regulation of transcription by RNA polymerase II"/>
    <property type="evidence" value="ECO:0007669"/>
    <property type="project" value="TreeGrafter"/>
</dbReference>
<evidence type="ECO:0000313" key="6">
    <source>
        <dbReference type="EMBL" id="KAK3199738.1"/>
    </source>
</evidence>
<feature type="domain" description="BED-type" evidence="5">
    <location>
        <begin position="66"/>
        <end position="125"/>
    </location>
</feature>
<keyword evidence="2 4" id="KW-0863">Zinc-finger</keyword>
<name>A0AAE0A2Q9_9ROSI</name>
<accession>A0AAE0A2Q9</accession>
<dbReference type="Proteomes" id="UP001281410">
    <property type="component" value="Unassembled WGS sequence"/>
</dbReference>
<dbReference type="InterPro" id="IPR003656">
    <property type="entry name" value="Znf_BED"/>
</dbReference>
<dbReference type="GO" id="GO:0008270">
    <property type="term" value="F:zinc ion binding"/>
    <property type="evidence" value="ECO:0007669"/>
    <property type="project" value="UniProtKB-KW"/>
</dbReference>
<dbReference type="Pfam" id="PF02892">
    <property type="entry name" value="zf-BED"/>
    <property type="match status" value="1"/>
</dbReference>
<evidence type="ECO:0000256" key="3">
    <source>
        <dbReference type="ARBA" id="ARBA00022833"/>
    </source>
</evidence>